<keyword evidence="2" id="KW-1185">Reference proteome</keyword>
<evidence type="ECO:0000313" key="1">
    <source>
        <dbReference type="EMBL" id="GBP05716.1"/>
    </source>
</evidence>
<dbReference type="AlphaFoldDB" id="A0A4C1SUU9"/>
<protein>
    <submittedName>
        <fullName evidence="1">Uncharacterized protein</fullName>
    </submittedName>
</protein>
<evidence type="ECO:0000313" key="2">
    <source>
        <dbReference type="Proteomes" id="UP000299102"/>
    </source>
</evidence>
<sequence length="163" mass="17992">MKTGIPKTTSCNEHTFSEGQGISELFSQYFDSVFDNSPSSNTNHPLFETNDSIGVFTGFTIAKDDVLKKLKWLDHQKKAEPIGISPIFLKICSEELCTTILSGVPQVQSSSSAPLRRRARGPAAVSGEYCSSFVYSPALRNLLLSIGVISRKLWESDRDADER</sequence>
<proteinExistence type="predicted"/>
<dbReference type="Proteomes" id="UP000299102">
    <property type="component" value="Unassembled WGS sequence"/>
</dbReference>
<comment type="caution">
    <text evidence="1">The sequence shown here is derived from an EMBL/GenBank/DDBJ whole genome shotgun (WGS) entry which is preliminary data.</text>
</comment>
<name>A0A4C1SUU9_EUMVA</name>
<accession>A0A4C1SUU9</accession>
<gene>
    <name evidence="1" type="ORF">EVAR_5055_1</name>
</gene>
<organism evidence="1 2">
    <name type="scientific">Eumeta variegata</name>
    <name type="common">Bagworm moth</name>
    <name type="synonym">Eumeta japonica</name>
    <dbReference type="NCBI Taxonomy" id="151549"/>
    <lineage>
        <taxon>Eukaryota</taxon>
        <taxon>Metazoa</taxon>
        <taxon>Ecdysozoa</taxon>
        <taxon>Arthropoda</taxon>
        <taxon>Hexapoda</taxon>
        <taxon>Insecta</taxon>
        <taxon>Pterygota</taxon>
        <taxon>Neoptera</taxon>
        <taxon>Endopterygota</taxon>
        <taxon>Lepidoptera</taxon>
        <taxon>Glossata</taxon>
        <taxon>Ditrysia</taxon>
        <taxon>Tineoidea</taxon>
        <taxon>Psychidae</taxon>
        <taxon>Oiketicinae</taxon>
        <taxon>Eumeta</taxon>
    </lineage>
</organism>
<dbReference type="EMBL" id="BGZK01000019">
    <property type="protein sequence ID" value="GBP05716.1"/>
    <property type="molecule type" value="Genomic_DNA"/>
</dbReference>
<reference evidence="1 2" key="1">
    <citation type="journal article" date="2019" name="Commun. Biol.">
        <title>The bagworm genome reveals a unique fibroin gene that provides high tensile strength.</title>
        <authorList>
            <person name="Kono N."/>
            <person name="Nakamura H."/>
            <person name="Ohtoshi R."/>
            <person name="Tomita M."/>
            <person name="Numata K."/>
            <person name="Arakawa K."/>
        </authorList>
    </citation>
    <scope>NUCLEOTIDE SEQUENCE [LARGE SCALE GENOMIC DNA]</scope>
</reference>